<accession>A0A182QXZ0</accession>
<protein>
    <recommendedName>
        <fullName evidence="2">BHLH domain-containing protein</fullName>
    </recommendedName>
</protein>
<reference evidence="4" key="1">
    <citation type="submission" date="2014-01" db="EMBL/GenBank/DDBJ databases">
        <title>The Genome Sequence of Anopheles farauti FAR1 (V2).</title>
        <authorList>
            <consortium name="The Broad Institute Genomics Platform"/>
            <person name="Neafsey D.E."/>
            <person name="Besansky N."/>
            <person name="Howell P."/>
            <person name="Walton C."/>
            <person name="Young S.K."/>
            <person name="Zeng Q."/>
            <person name="Gargeya S."/>
            <person name="Fitzgerald M."/>
            <person name="Haas B."/>
            <person name="Abouelleil A."/>
            <person name="Allen A.W."/>
            <person name="Alvarado L."/>
            <person name="Arachchi H.M."/>
            <person name="Berlin A.M."/>
            <person name="Chapman S.B."/>
            <person name="Gainer-Dewar J."/>
            <person name="Goldberg J."/>
            <person name="Griggs A."/>
            <person name="Gujja S."/>
            <person name="Hansen M."/>
            <person name="Howarth C."/>
            <person name="Imamovic A."/>
            <person name="Ireland A."/>
            <person name="Larimer J."/>
            <person name="McCowan C."/>
            <person name="Murphy C."/>
            <person name="Pearson M."/>
            <person name="Poon T.W."/>
            <person name="Priest M."/>
            <person name="Roberts A."/>
            <person name="Saif S."/>
            <person name="Shea T."/>
            <person name="Sisk P."/>
            <person name="Sykes S."/>
            <person name="Wortman J."/>
            <person name="Nusbaum C."/>
            <person name="Birren B."/>
        </authorList>
    </citation>
    <scope>NUCLEOTIDE SEQUENCE [LARGE SCALE GENOMIC DNA]</scope>
    <source>
        <strain evidence="4">FAR1</strain>
    </source>
</reference>
<feature type="region of interest" description="Disordered" evidence="1">
    <location>
        <begin position="114"/>
        <end position="142"/>
    </location>
</feature>
<dbReference type="EnsemblMetazoa" id="AFAF019115-RA">
    <property type="protein sequence ID" value="AFAF019115-PA"/>
    <property type="gene ID" value="AFAF019115"/>
</dbReference>
<dbReference type="GO" id="GO:0046983">
    <property type="term" value="F:protein dimerization activity"/>
    <property type="evidence" value="ECO:0007669"/>
    <property type="project" value="InterPro"/>
</dbReference>
<dbReference type="SMART" id="SM00353">
    <property type="entry name" value="HLH"/>
    <property type="match status" value="1"/>
</dbReference>
<dbReference type="Gene3D" id="4.10.280.10">
    <property type="entry name" value="Helix-loop-helix DNA-binding domain"/>
    <property type="match status" value="1"/>
</dbReference>
<dbReference type="InterPro" id="IPR011598">
    <property type="entry name" value="bHLH_dom"/>
</dbReference>
<dbReference type="GO" id="GO:0007423">
    <property type="term" value="P:sensory organ development"/>
    <property type="evidence" value="ECO:0007669"/>
    <property type="project" value="TreeGrafter"/>
</dbReference>
<dbReference type="GO" id="GO:0005634">
    <property type="term" value="C:nucleus"/>
    <property type="evidence" value="ECO:0007669"/>
    <property type="project" value="TreeGrafter"/>
</dbReference>
<dbReference type="InterPro" id="IPR036638">
    <property type="entry name" value="HLH_DNA-bd_sf"/>
</dbReference>
<dbReference type="InterPro" id="IPR050359">
    <property type="entry name" value="bHLH_transcription_factors"/>
</dbReference>
<keyword evidence="4" id="KW-1185">Reference proteome</keyword>
<dbReference type="GO" id="GO:0000981">
    <property type="term" value="F:DNA-binding transcription factor activity, RNA polymerase II-specific"/>
    <property type="evidence" value="ECO:0007669"/>
    <property type="project" value="TreeGrafter"/>
</dbReference>
<dbReference type="PROSITE" id="PS50888">
    <property type="entry name" value="BHLH"/>
    <property type="match status" value="1"/>
</dbReference>
<name>A0A182QXZ0_9DIPT</name>
<dbReference type="PANTHER" id="PTHR19290">
    <property type="entry name" value="BASIC HELIX-LOOP-HELIX PROTEIN NEUROGENIN-RELATED"/>
    <property type="match status" value="1"/>
</dbReference>
<dbReference type="SUPFAM" id="SSF47459">
    <property type="entry name" value="HLH, helix-loop-helix DNA-binding domain"/>
    <property type="match status" value="1"/>
</dbReference>
<dbReference type="Pfam" id="PF00010">
    <property type="entry name" value="HLH"/>
    <property type="match status" value="1"/>
</dbReference>
<dbReference type="GO" id="GO:0061564">
    <property type="term" value="P:axon development"/>
    <property type="evidence" value="ECO:0007669"/>
    <property type="project" value="TreeGrafter"/>
</dbReference>
<evidence type="ECO:0000256" key="1">
    <source>
        <dbReference type="SAM" id="MobiDB-lite"/>
    </source>
</evidence>
<feature type="domain" description="BHLH" evidence="2">
    <location>
        <begin position="162"/>
        <end position="214"/>
    </location>
</feature>
<feature type="region of interest" description="Disordered" evidence="1">
    <location>
        <begin position="388"/>
        <end position="445"/>
    </location>
</feature>
<dbReference type="PANTHER" id="PTHR19290:SF163">
    <property type="entry name" value="BASIC HELIX-LOOP-HELIX NEURAL TRANSCRIPTION FACTOR TAP"/>
    <property type="match status" value="1"/>
</dbReference>
<dbReference type="EMBL" id="AXCN02000964">
    <property type="status" value="NOT_ANNOTATED_CDS"/>
    <property type="molecule type" value="Genomic_DNA"/>
</dbReference>
<feature type="compositionally biased region" description="Pro residues" evidence="1">
    <location>
        <begin position="345"/>
        <end position="358"/>
    </location>
</feature>
<proteinExistence type="predicted"/>
<feature type="compositionally biased region" description="Polar residues" evidence="1">
    <location>
        <begin position="427"/>
        <end position="445"/>
    </location>
</feature>
<dbReference type="Proteomes" id="UP000075886">
    <property type="component" value="Unassembled WGS sequence"/>
</dbReference>
<feature type="compositionally biased region" description="Basic residues" evidence="1">
    <location>
        <begin position="388"/>
        <end position="400"/>
    </location>
</feature>
<dbReference type="VEuPathDB" id="VectorBase:AFAF019115"/>
<dbReference type="STRING" id="69004.A0A182QXZ0"/>
<feature type="region of interest" description="Disordered" evidence="1">
    <location>
        <begin position="327"/>
        <end position="375"/>
    </location>
</feature>
<dbReference type="GO" id="GO:0045944">
    <property type="term" value="P:positive regulation of transcription by RNA polymerase II"/>
    <property type="evidence" value="ECO:0007669"/>
    <property type="project" value="TreeGrafter"/>
</dbReference>
<sequence>MSSYCGFDDRSFDEFDDYTSEDSGFEKSYESCAGDLSFAGCVQPGPRKLDFEHVAPVAPGVVPVPAMGLPSQVDMLLGDSDAIGPVKKRGRQSLKDKAIAASLEKKTAAPGTFCPSLGVQTSTPVKPTGDGVEQKPKRKYAMGKSRITRNRSPTQVMRIKRVRRLKANDRERNRMHTLNEALERLRLTLPTFPEDTKLTKIETLRFAYNYIFSLVQLLDLDASIQLDLEKLQSLTLSGERINKELFDAMFINPPPPGHHWGVGGMGSFTAGDFYSSIQQYGAVVNGAADSAFPASQCASQSVPFSKQNYSLFRGAFDAAYSTRSPVVNQTSFPPDYSHHSASQPMPQPPSPQQRPPQALPSQHHHHHHNAIRQSVASSVAEIPSNVRAGHHHHHHHHHQSYNRDGFFAPSAGVTEFGPPANSCPDMVSQQRHSPSTNPGQGMHFNSSFYNQTPPWREGTADAPYTGLDSGIFDDFGGAAVA</sequence>
<reference evidence="3" key="2">
    <citation type="submission" date="2020-05" db="UniProtKB">
        <authorList>
            <consortium name="EnsemblMetazoa"/>
        </authorList>
    </citation>
    <scope>IDENTIFICATION</scope>
    <source>
        <strain evidence="3">FAR1</strain>
    </source>
</reference>
<dbReference type="AlphaFoldDB" id="A0A182QXZ0"/>
<evidence type="ECO:0000313" key="4">
    <source>
        <dbReference type="Proteomes" id="UP000075886"/>
    </source>
</evidence>
<evidence type="ECO:0000259" key="2">
    <source>
        <dbReference type="PROSITE" id="PS50888"/>
    </source>
</evidence>
<evidence type="ECO:0000313" key="3">
    <source>
        <dbReference type="EnsemblMetazoa" id="AFAF019115-PA"/>
    </source>
</evidence>
<dbReference type="GO" id="GO:0070888">
    <property type="term" value="F:E-box binding"/>
    <property type="evidence" value="ECO:0007669"/>
    <property type="project" value="TreeGrafter"/>
</dbReference>
<dbReference type="CDD" id="cd11428">
    <property type="entry name" value="bHLH_TS_NGN"/>
    <property type="match status" value="1"/>
</dbReference>
<organism evidence="3 4">
    <name type="scientific">Anopheles farauti</name>
    <dbReference type="NCBI Taxonomy" id="69004"/>
    <lineage>
        <taxon>Eukaryota</taxon>
        <taxon>Metazoa</taxon>
        <taxon>Ecdysozoa</taxon>
        <taxon>Arthropoda</taxon>
        <taxon>Hexapoda</taxon>
        <taxon>Insecta</taxon>
        <taxon>Pterygota</taxon>
        <taxon>Neoptera</taxon>
        <taxon>Endopterygota</taxon>
        <taxon>Diptera</taxon>
        <taxon>Nematocera</taxon>
        <taxon>Culicoidea</taxon>
        <taxon>Culicidae</taxon>
        <taxon>Anophelinae</taxon>
        <taxon>Anopheles</taxon>
    </lineage>
</organism>